<evidence type="ECO:0000259" key="6">
    <source>
        <dbReference type="PROSITE" id="PS50081"/>
    </source>
</evidence>
<evidence type="ECO:0000313" key="8">
    <source>
        <dbReference type="Proteomes" id="UP000291343"/>
    </source>
</evidence>
<organism evidence="7 8">
    <name type="scientific">Laodelphax striatellus</name>
    <name type="common">Small brown planthopper</name>
    <name type="synonym">Delphax striatella</name>
    <dbReference type="NCBI Taxonomy" id="195883"/>
    <lineage>
        <taxon>Eukaryota</taxon>
        <taxon>Metazoa</taxon>
        <taxon>Ecdysozoa</taxon>
        <taxon>Arthropoda</taxon>
        <taxon>Hexapoda</taxon>
        <taxon>Insecta</taxon>
        <taxon>Pterygota</taxon>
        <taxon>Neoptera</taxon>
        <taxon>Paraneoptera</taxon>
        <taxon>Hemiptera</taxon>
        <taxon>Auchenorrhyncha</taxon>
        <taxon>Fulgoroidea</taxon>
        <taxon>Delphacidae</taxon>
        <taxon>Criomorphinae</taxon>
        <taxon>Laodelphax</taxon>
    </lineage>
</organism>
<dbReference type="EMBL" id="QKKF02027689">
    <property type="protein sequence ID" value="RZF35706.1"/>
    <property type="molecule type" value="Genomic_DNA"/>
</dbReference>
<evidence type="ECO:0000256" key="2">
    <source>
        <dbReference type="ARBA" id="ARBA00022771"/>
    </source>
</evidence>
<dbReference type="InterPro" id="IPR057251">
    <property type="entry name" value="FP_C"/>
</dbReference>
<dbReference type="GO" id="GO:0008270">
    <property type="term" value="F:zinc ion binding"/>
    <property type="evidence" value="ECO:0007669"/>
    <property type="project" value="UniProtKB-KW"/>
</dbReference>
<dbReference type="PROSITE" id="PS50016">
    <property type="entry name" value="ZF_PHD_2"/>
    <property type="match status" value="1"/>
</dbReference>
<dbReference type="InterPro" id="IPR011011">
    <property type="entry name" value="Znf_FYVE_PHD"/>
</dbReference>
<dbReference type="Pfam" id="PF25298">
    <property type="entry name" value="Baculo_FP_2nd"/>
    <property type="match status" value="1"/>
</dbReference>
<evidence type="ECO:0008006" key="9">
    <source>
        <dbReference type="Google" id="ProtNLM"/>
    </source>
</evidence>
<sequence length="320" mass="36743">MTCKSCNKPLRSGRAIEVSCSKCKSKFHHYCVGLKPDEAKCIMDNNGTWNCEVCTSNVILTCPTVETTDDSSTSEEPLVINLLKEMKGDMRRMELDLGNSIERCHMDVADILQKLKVQEKQLNICLEKIESQALQILKLKEDNESLHRSLSDLQQYSRTNCIEIHNYPVVPNENIVEVVKEIGKALDYPISEQQIDNCHRLPTRKTNIPPPIIVKLVRKIDKDGLLNKRRIKRDFSTRHLGLSSDCPIYMNESLSEERRKVFAAVRKMKTDKGFKYLWIRNGRILVRKTEGQPVIVLEHLTDISKLENFNSKSNQESVSE</sequence>
<dbReference type="SUPFAM" id="SSF57903">
    <property type="entry name" value="FYVE/PHD zinc finger"/>
    <property type="match status" value="1"/>
</dbReference>
<name>A0A482WR12_LAOST</name>
<keyword evidence="1" id="KW-0479">Metal-binding</keyword>
<evidence type="ECO:0000256" key="1">
    <source>
        <dbReference type="ARBA" id="ARBA00022723"/>
    </source>
</evidence>
<dbReference type="InParanoid" id="A0A482WR12"/>
<dbReference type="PROSITE" id="PS01359">
    <property type="entry name" value="ZF_PHD_1"/>
    <property type="match status" value="1"/>
</dbReference>
<dbReference type="AlphaFoldDB" id="A0A482WR12"/>
<comment type="caution">
    <text evidence="7">The sequence shown here is derived from an EMBL/GenBank/DDBJ whole genome shotgun (WGS) entry which is preliminary data.</text>
</comment>
<dbReference type="STRING" id="195883.A0A482WR12"/>
<evidence type="ECO:0000313" key="7">
    <source>
        <dbReference type="EMBL" id="RZF35706.1"/>
    </source>
</evidence>
<feature type="domain" description="PHD-type" evidence="5">
    <location>
        <begin position="1"/>
        <end position="57"/>
    </location>
</feature>
<keyword evidence="8" id="KW-1185">Reference proteome</keyword>
<dbReference type="PROSITE" id="PS50081">
    <property type="entry name" value="ZF_DAG_PE_2"/>
    <property type="match status" value="1"/>
</dbReference>
<accession>A0A482WR12</accession>
<evidence type="ECO:0000256" key="4">
    <source>
        <dbReference type="PROSITE-ProRule" id="PRU00146"/>
    </source>
</evidence>
<dbReference type="CDD" id="cd15489">
    <property type="entry name" value="PHD_SF"/>
    <property type="match status" value="1"/>
</dbReference>
<dbReference type="InterPro" id="IPR019786">
    <property type="entry name" value="Zinc_finger_PHD-type_CS"/>
</dbReference>
<gene>
    <name evidence="7" type="ORF">LSTR_LSTR009574</name>
</gene>
<dbReference type="InterPro" id="IPR004244">
    <property type="entry name" value="Transposase_22"/>
</dbReference>
<dbReference type="PANTHER" id="PTHR11505">
    <property type="entry name" value="L1 TRANSPOSABLE ELEMENT-RELATED"/>
    <property type="match status" value="1"/>
</dbReference>
<evidence type="ECO:0000256" key="3">
    <source>
        <dbReference type="ARBA" id="ARBA00022833"/>
    </source>
</evidence>
<dbReference type="InterPro" id="IPR001965">
    <property type="entry name" value="Znf_PHD"/>
</dbReference>
<dbReference type="OrthoDB" id="6623018at2759"/>
<proteinExistence type="predicted"/>
<feature type="domain" description="Phorbol-ester/DAG-type" evidence="6">
    <location>
        <begin position="1"/>
        <end position="41"/>
    </location>
</feature>
<dbReference type="InterPro" id="IPR002219">
    <property type="entry name" value="PKC_DAG/PE"/>
</dbReference>
<dbReference type="Gene3D" id="3.30.40.10">
    <property type="entry name" value="Zinc/RING finger domain, C3HC4 (zinc finger)"/>
    <property type="match status" value="1"/>
</dbReference>
<protein>
    <recommendedName>
        <fullName evidence="9">PHD-type domain-containing protein</fullName>
    </recommendedName>
</protein>
<keyword evidence="3" id="KW-0862">Zinc</keyword>
<keyword evidence="2 4" id="KW-0863">Zinc-finger</keyword>
<dbReference type="SMART" id="SM00249">
    <property type="entry name" value="PHD"/>
    <property type="match status" value="1"/>
</dbReference>
<dbReference type="SMR" id="A0A482WR12"/>
<evidence type="ECO:0000259" key="5">
    <source>
        <dbReference type="PROSITE" id="PS50016"/>
    </source>
</evidence>
<dbReference type="InterPro" id="IPR013083">
    <property type="entry name" value="Znf_RING/FYVE/PHD"/>
</dbReference>
<dbReference type="Proteomes" id="UP000291343">
    <property type="component" value="Unassembled WGS sequence"/>
</dbReference>
<dbReference type="InterPro" id="IPR019787">
    <property type="entry name" value="Znf_PHD-finger"/>
</dbReference>
<reference evidence="7 8" key="1">
    <citation type="journal article" date="2017" name="Gigascience">
        <title>Genome sequence of the small brown planthopper, Laodelphax striatellus.</title>
        <authorList>
            <person name="Zhu J."/>
            <person name="Jiang F."/>
            <person name="Wang X."/>
            <person name="Yang P."/>
            <person name="Bao Y."/>
            <person name="Zhao W."/>
            <person name="Wang W."/>
            <person name="Lu H."/>
            <person name="Wang Q."/>
            <person name="Cui N."/>
            <person name="Li J."/>
            <person name="Chen X."/>
            <person name="Luo L."/>
            <person name="Yu J."/>
            <person name="Kang L."/>
            <person name="Cui F."/>
        </authorList>
    </citation>
    <scope>NUCLEOTIDE SEQUENCE [LARGE SCALE GENOMIC DNA]</scope>
    <source>
        <strain evidence="7">Lst14</strain>
    </source>
</reference>